<proteinExistence type="predicted"/>
<feature type="transmembrane region" description="Helical" evidence="9">
    <location>
        <begin position="81"/>
        <end position="103"/>
    </location>
</feature>
<keyword evidence="7" id="KW-0406">Ion transport</keyword>
<keyword evidence="5" id="KW-0630">Potassium</keyword>
<evidence type="ECO:0000313" key="10">
    <source>
        <dbReference type="EMBL" id="EQD71113.1"/>
    </source>
</evidence>
<dbReference type="PANTHER" id="PTHR30607">
    <property type="entry name" value="POTASSIUM-TRANSPORTING ATPASE A CHAIN"/>
    <property type="match status" value="1"/>
</dbReference>
<gene>
    <name evidence="10" type="ORF">B1A_05957</name>
</gene>
<dbReference type="Pfam" id="PF03814">
    <property type="entry name" value="KdpA"/>
    <property type="match status" value="1"/>
</dbReference>
<name>T1BRF6_9ZZZZ</name>
<organism evidence="10">
    <name type="scientific">mine drainage metagenome</name>
    <dbReference type="NCBI Taxonomy" id="410659"/>
    <lineage>
        <taxon>unclassified sequences</taxon>
        <taxon>metagenomes</taxon>
        <taxon>ecological metagenomes</taxon>
    </lineage>
</organism>
<reference evidence="10" key="2">
    <citation type="journal article" date="2014" name="ISME J.">
        <title>Microbial stratification in low pH oxic and suboxic macroscopic growths along an acid mine drainage.</title>
        <authorList>
            <person name="Mendez-Garcia C."/>
            <person name="Mesa V."/>
            <person name="Sprenger R.R."/>
            <person name="Richter M."/>
            <person name="Diez M.S."/>
            <person name="Solano J."/>
            <person name="Bargiela R."/>
            <person name="Golyshina O.V."/>
            <person name="Manteca A."/>
            <person name="Ramos J.L."/>
            <person name="Gallego J.R."/>
            <person name="Llorente I."/>
            <person name="Martins Dos Santos V.A."/>
            <person name="Jensen O.N."/>
            <person name="Pelaez A.I."/>
            <person name="Sanchez J."/>
            <person name="Ferrer M."/>
        </authorList>
    </citation>
    <scope>NUCLEOTIDE SEQUENCE</scope>
</reference>
<feature type="non-terminal residue" evidence="10">
    <location>
        <position position="1"/>
    </location>
</feature>
<evidence type="ECO:0000256" key="1">
    <source>
        <dbReference type="ARBA" id="ARBA00022448"/>
    </source>
</evidence>
<feature type="non-terminal residue" evidence="10">
    <location>
        <position position="160"/>
    </location>
</feature>
<dbReference type="AlphaFoldDB" id="T1BRF6"/>
<keyword evidence="2" id="KW-1003">Cell membrane</keyword>
<evidence type="ECO:0000256" key="5">
    <source>
        <dbReference type="ARBA" id="ARBA00022958"/>
    </source>
</evidence>
<evidence type="ECO:0000256" key="3">
    <source>
        <dbReference type="ARBA" id="ARBA00022538"/>
    </source>
</evidence>
<evidence type="ECO:0000256" key="7">
    <source>
        <dbReference type="ARBA" id="ARBA00023065"/>
    </source>
</evidence>
<keyword evidence="8 9" id="KW-0472">Membrane</keyword>
<keyword evidence="4 9" id="KW-0812">Transmembrane</keyword>
<evidence type="ECO:0000256" key="2">
    <source>
        <dbReference type="ARBA" id="ARBA00022475"/>
    </source>
</evidence>
<keyword evidence="1" id="KW-0813">Transport</keyword>
<keyword evidence="3" id="KW-0633">Potassium transport</keyword>
<evidence type="ECO:0000256" key="6">
    <source>
        <dbReference type="ARBA" id="ARBA00022989"/>
    </source>
</evidence>
<dbReference type="InterPro" id="IPR004623">
    <property type="entry name" value="KdpA"/>
</dbReference>
<comment type="caution">
    <text evidence="10">The sequence shown here is derived from an EMBL/GenBank/DDBJ whole genome shotgun (WGS) entry which is preliminary data.</text>
</comment>
<evidence type="ECO:0000256" key="8">
    <source>
        <dbReference type="ARBA" id="ARBA00023136"/>
    </source>
</evidence>
<dbReference type="PANTHER" id="PTHR30607:SF2">
    <property type="entry name" value="POTASSIUM-TRANSPORTING ATPASE POTASSIUM-BINDING SUBUNIT"/>
    <property type="match status" value="1"/>
</dbReference>
<evidence type="ECO:0000256" key="4">
    <source>
        <dbReference type="ARBA" id="ARBA00022692"/>
    </source>
</evidence>
<protein>
    <submittedName>
        <fullName evidence="10">ATPase, K+ transporting, A subunit</fullName>
    </submittedName>
</protein>
<dbReference type="GO" id="GO:0005886">
    <property type="term" value="C:plasma membrane"/>
    <property type="evidence" value="ECO:0007669"/>
    <property type="project" value="TreeGrafter"/>
</dbReference>
<dbReference type="GO" id="GO:0008556">
    <property type="term" value="F:P-type potassium transmembrane transporter activity"/>
    <property type="evidence" value="ECO:0007669"/>
    <property type="project" value="InterPro"/>
</dbReference>
<sequence>RTPEFLGKKIESREVKLAVIALLVTPLLVLGLTALSVVIPAGKSSMDNPGLMDSWRFCMPSHPVTPNNGSAMAGLNASTPYYAILIGVEMLFGRFLPLLPLLAMAGSLARKKTHPETAGTFKTDTTLFVVLLFGVHGPVCRTDIFPATDPRSPSGASVHS</sequence>
<evidence type="ECO:0000256" key="9">
    <source>
        <dbReference type="SAM" id="Phobius"/>
    </source>
</evidence>
<keyword evidence="6 9" id="KW-1133">Transmembrane helix</keyword>
<accession>T1BRF6</accession>
<feature type="transmembrane region" description="Helical" evidence="9">
    <location>
        <begin position="17"/>
        <end position="39"/>
    </location>
</feature>
<reference evidence="10" key="1">
    <citation type="submission" date="2013-08" db="EMBL/GenBank/DDBJ databases">
        <authorList>
            <person name="Mendez C."/>
            <person name="Richter M."/>
            <person name="Ferrer M."/>
            <person name="Sanchez J."/>
        </authorList>
    </citation>
    <scope>NUCLEOTIDE SEQUENCE</scope>
</reference>
<dbReference type="EMBL" id="AUZX01004333">
    <property type="protein sequence ID" value="EQD71113.1"/>
    <property type="molecule type" value="Genomic_DNA"/>
</dbReference>